<dbReference type="InterPro" id="IPR009057">
    <property type="entry name" value="Homeodomain-like_sf"/>
</dbReference>
<feature type="domain" description="HTH tetR-type" evidence="3">
    <location>
        <begin position="14"/>
        <end position="74"/>
    </location>
</feature>
<dbReference type="GO" id="GO:0000976">
    <property type="term" value="F:transcription cis-regulatory region binding"/>
    <property type="evidence" value="ECO:0007669"/>
    <property type="project" value="TreeGrafter"/>
</dbReference>
<evidence type="ECO:0000256" key="1">
    <source>
        <dbReference type="ARBA" id="ARBA00023125"/>
    </source>
</evidence>
<dbReference type="Pfam" id="PF09339">
    <property type="entry name" value="HTH_IclR"/>
    <property type="match status" value="1"/>
</dbReference>
<keyword evidence="5" id="KW-1185">Reference proteome</keyword>
<dbReference type="Proteomes" id="UP000278962">
    <property type="component" value="Unassembled WGS sequence"/>
</dbReference>
<dbReference type="OrthoDB" id="6637160at2"/>
<sequence>MDGFQRARTADQRRQRQEDILRAATAMLEEMSVSELTLRELSRRVGLAKSNVVRYFETLEAVLLELLNRLAQRFLEELRVALPSRLDASRSASERCRAVSAAITECFDAQPMLCELLSAQAGVLERNVSVEVATQFKFSARENLLALAELLRRALPELDERRSTQAARTIVMLAGAIWTQSHPAPTVRAALDREPDLSFFVTSFPTALNATVGTFLAGLLAAIDVDWAAP</sequence>
<dbReference type="InterPro" id="IPR005471">
    <property type="entry name" value="Tscrpt_reg_IclR_N"/>
</dbReference>
<dbReference type="GO" id="GO:0003700">
    <property type="term" value="F:DNA-binding transcription factor activity"/>
    <property type="evidence" value="ECO:0007669"/>
    <property type="project" value="TreeGrafter"/>
</dbReference>
<dbReference type="Gene3D" id="1.10.357.10">
    <property type="entry name" value="Tetracycline Repressor, domain 2"/>
    <property type="match status" value="1"/>
</dbReference>
<dbReference type="InterPro" id="IPR041483">
    <property type="entry name" value="TetR_C_34"/>
</dbReference>
<feature type="DNA-binding region" description="H-T-H motif" evidence="2">
    <location>
        <begin position="37"/>
        <end position="56"/>
    </location>
</feature>
<protein>
    <submittedName>
        <fullName evidence="4">TetR family transcriptional regulator</fullName>
    </submittedName>
</protein>
<evidence type="ECO:0000313" key="5">
    <source>
        <dbReference type="Proteomes" id="UP000278962"/>
    </source>
</evidence>
<keyword evidence="1 2" id="KW-0238">DNA-binding</keyword>
<dbReference type="EMBL" id="RBIL01000003">
    <property type="protein sequence ID" value="RKQ84887.1"/>
    <property type="molecule type" value="Genomic_DNA"/>
</dbReference>
<dbReference type="PROSITE" id="PS50977">
    <property type="entry name" value="HTH_TETR_2"/>
    <property type="match status" value="1"/>
</dbReference>
<proteinExistence type="predicted"/>
<reference evidence="4 5" key="1">
    <citation type="submission" date="2018-10" db="EMBL/GenBank/DDBJ databases">
        <title>Genomic Encyclopedia of Archaeal and Bacterial Type Strains, Phase II (KMG-II): from individual species to whole genera.</title>
        <authorList>
            <person name="Goeker M."/>
        </authorList>
    </citation>
    <scope>NUCLEOTIDE SEQUENCE [LARGE SCALE GENOMIC DNA]</scope>
    <source>
        <strain evidence="4 5">DSM 14954</strain>
    </source>
</reference>
<dbReference type="InterPro" id="IPR050109">
    <property type="entry name" value="HTH-type_TetR-like_transc_reg"/>
</dbReference>
<dbReference type="AlphaFoldDB" id="A0A660L207"/>
<dbReference type="Pfam" id="PF17929">
    <property type="entry name" value="TetR_C_34"/>
    <property type="match status" value="1"/>
</dbReference>
<name>A0A660L207_9ACTN</name>
<organism evidence="4 5">
    <name type="scientific">Solirubrobacter pauli</name>
    <dbReference type="NCBI Taxonomy" id="166793"/>
    <lineage>
        <taxon>Bacteria</taxon>
        <taxon>Bacillati</taxon>
        <taxon>Actinomycetota</taxon>
        <taxon>Thermoleophilia</taxon>
        <taxon>Solirubrobacterales</taxon>
        <taxon>Solirubrobacteraceae</taxon>
        <taxon>Solirubrobacter</taxon>
    </lineage>
</organism>
<evidence type="ECO:0000259" key="3">
    <source>
        <dbReference type="PROSITE" id="PS50977"/>
    </source>
</evidence>
<dbReference type="SUPFAM" id="SSF46689">
    <property type="entry name" value="Homeodomain-like"/>
    <property type="match status" value="1"/>
</dbReference>
<evidence type="ECO:0000256" key="2">
    <source>
        <dbReference type="PROSITE-ProRule" id="PRU00335"/>
    </source>
</evidence>
<accession>A0A660L207</accession>
<comment type="caution">
    <text evidence="4">The sequence shown here is derived from an EMBL/GenBank/DDBJ whole genome shotgun (WGS) entry which is preliminary data.</text>
</comment>
<dbReference type="RefSeq" id="WP_121258367.1">
    <property type="nucleotide sequence ID" value="NZ_RBIL01000003.1"/>
</dbReference>
<dbReference type="PANTHER" id="PTHR30055:SF226">
    <property type="entry name" value="HTH-TYPE TRANSCRIPTIONAL REGULATOR PKSA"/>
    <property type="match status" value="1"/>
</dbReference>
<evidence type="ECO:0000313" key="4">
    <source>
        <dbReference type="EMBL" id="RKQ84887.1"/>
    </source>
</evidence>
<dbReference type="InterPro" id="IPR001647">
    <property type="entry name" value="HTH_TetR"/>
</dbReference>
<gene>
    <name evidence="4" type="ORF">C8N24_6517</name>
</gene>
<dbReference type="PANTHER" id="PTHR30055">
    <property type="entry name" value="HTH-TYPE TRANSCRIPTIONAL REGULATOR RUTR"/>
    <property type="match status" value="1"/>
</dbReference>